<protein>
    <submittedName>
        <fullName evidence="1">Uncharacterized protein</fullName>
    </submittedName>
</protein>
<dbReference type="EMBL" id="JBEVYD010000004">
    <property type="protein sequence ID" value="KAL3233387.1"/>
    <property type="molecule type" value="Genomic_DNA"/>
</dbReference>
<dbReference type="Pfam" id="PF10295">
    <property type="entry name" value="DUF2406"/>
    <property type="match status" value="1"/>
</dbReference>
<gene>
    <name evidence="1" type="ORF">RNJ44_03427</name>
</gene>
<dbReference type="PANTHER" id="PTHR28186">
    <property type="entry name" value="MEIOTICALLY UP-REGULATED GENE 9 PROTEIN"/>
    <property type="match status" value="1"/>
</dbReference>
<dbReference type="InterPro" id="IPR018809">
    <property type="entry name" value="DUF2406"/>
</dbReference>
<proteinExistence type="predicted"/>
<keyword evidence="2" id="KW-1185">Reference proteome</keyword>
<evidence type="ECO:0000313" key="2">
    <source>
        <dbReference type="Proteomes" id="UP001623330"/>
    </source>
</evidence>
<reference evidence="1 2" key="1">
    <citation type="submission" date="2024-05" db="EMBL/GenBank/DDBJ databases">
        <title>Long read based assembly of the Candida bracarensis genome reveals expanded adhesin content.</title>
        <authorList>
            <person name="Marcet-Houben M."/>
            <person name="Ksiezopolska E."/>
            <person name="Gabaldon T."/>
        </authorList>
    </citation>
    <scope>NUCLEOTIDE SEQUENCE [LARGE SCALE GENOMIC DNA]</scope>
    <source>
        <strain evidence="1 2">CBM6</strain>
    </source>
</reference>
<dbReference type="Proteomes" id="UP001623330">
    <property type="component" value="Unassembled WGS sequence"/>
</dbReference>
<dbReference type="PANTHER" id="PTHR28186:SF1">
    <property type="entry name" value="MEIOTICALLY UP-REGULATED GENE 9 PROTEIN"/>
    <property type="match status" value="1"/>
</dbReference>
<name>A0ABR4NWZ3_9SACH</name>
<evidence type="ECO:0000313" key="1">
    <source>
        <dbReference type="EMBL" id="KAL3233387.1"/>
    </source>
</evidence>
<accession>A0ABR4NWZ3</accession>
<sequence>MIKQVNIMKTDKELNKDKKPINENNKKVCVTKKFHLRVDDSVLGAVQEAQPFEEAAHLSQCSQVYFGIVKEQIINDVFGIPIINPDLSNPTRSRDERPLDTIRGFEYSISGDPILLTKLETNKLGFNIRNYYSDNSLHNR</sequence>
<organism evidence="1 2">
    <name type="scientific">Nakaseomyces bracarensis</name>
    <dbReference type="NCBI Taxonomy" id="273131"/>
    <lineage>
        <taxon>Eukaryota</taxon>
        <taxon>Fungi</taxon>
        <taxon>Dikarya</taxon>
        <taxon>Ascomycota</taxon>
        <taxon>Saccharomycotina</taxon>
        <taxon>Saccharomycetes</taxon>
        <taxon>Saccharomycetales</taxon>
        <taxon>Saccharomycetaceae</taxon>
        <taxon>Nakaseomyces</taxon>
    </lineage>
</organism>
<comment type="caution">
    <text evidence="1">The sequence shown here is derived from an EMBL/GenBank/DDBJ whole genome shotgun (WGS) entry which is preliminary data.</text>
</comment>